<dbReference type="InterPro" id="IPR001900">
    <property type="entry name" value="RNase_II/R"/>
</dbReference>
<dbReference type="EMBL" id="QGDL01000006">
    <property type="protein sequence ID" value="PWJ29456.1"/>
    <property type="molecule type" value="Genomic_DNA"/>
</dbReference>
<gene>
    <name evidence="8" type="primary">rnr</name>
    <name evidence="10" type="ORF">A8806_106194</name>
</gene>
<dbReference type="SMART" id="SM00357">
    <property type="entry name" value="CSP"/>
    <property type="match status" value="2"/>
</dbReference>
<dbReference type="CDD" id="cd04471">
    <property type="entry name" value="S1_RNase_R"/>
    <property type="match status" value="1"/>
</dbReference>
<evidence type="ECO:0000259" key="9">
    <source>
        <dbReference type="PROSITE" id="PS50126"/>
    </source>
</evidence>
<dbReference type="InterPro" id="IPR022966">
    <property type="entry name" value="RNase_II/R_CS"/>
</dbReference>
<dbReference type="GO" id="GO:0008859">
    <property type="term" value="F:exoribonuclease II activity"/>
    <property type="evidence" value="ECO:0007669"/>
    <property type="project" value="UniProtKB-UniRule"/>
</dbReference>
<evidence type="ECO:0000256" key="4">
    <source>
        <dbReference type="ARBA" id="ARBA00022722"/>
    </source>
</evidence>
<keyword evidence="7 8" id="KW-0694">RNA-binding</keyword>
<dbReference type="SMART" id="SM00955">
    <property type="entry name" value="RNB"/>
    <property type="match status" value="1"/>
</dbReference>
<proteinExistence type="inferred from homology"/>
<evidence type="ECO:0000256" key="6">
    <source>
        <dbReference type="ARBA" id="ARBA00022839"/>
    </source>
</evidence>
<dbReference type="AlphaFoldDB" id="A0A2Y9CA23"/>
<feature type="domain" description="S1 motif" evidence="9">
    <location>
        <begin position="630"/>
        <end position="710"/>
    </location>
</feature>
<comment type="caution">
    <text evidence="10">The sequence shown here is derived from an EMBL/GenBank/DDBJ whole genome shotgun (WGS) entry which is preliminary data.</text>
</comment>
<dbReference type="OrthoDB" id="9764149at2"/>
<name>A0A2Y9CA23_9FIRM</name>
<dbReference type="HAMAP" id="MF_01895">
    <property type="entry name" value="RNase_R"/>
    <property type="match status" value="1"/>
</dbReference>
<dbReference type="InterPro" id="IPR011129">
    <property type="entry name" value="CSD"/>
</dbReference>
<evidence type="ECO:0000256" key="5">
    <source>
        <dbReference type="ARBA" id="ARBA00022801"/>
    </source>
</evidence>
<dbReference type="EC" id="3.1.13.1" evidence="8"/>
<evidence type="ECO:0000256" key="3">
    <source>
        <dbReference type="ARBA" id="ARBA00022490"/>
    </source>
</evidence>
<dbReference type="InterPro" id="IPR012340">
    <property type="entry name" value="NA-bd_OB-fold"/>
</dbReference>
<dbReference type="PANTHER" id="PTHR23355:SF9">
    <property type="entry name" value="DIS3-LIKE EXONUCLEASE 2"/>
    <property type="match status" value="1"/>
</dbReference>
<evidence type="ECO:0000313" key="11">
    <source>
        <dbReference type="Proteomes" id="UP000245845"/>
    </source>
</evidence>
<comment type="catalytic activity">
    <reaction evidence="1 8">
        <text>Exonucleolytic cleavage in the 3'- to 5'-direction to yield nucleoside 5'-phosphates.</text>
        <dbReference type="EC" id="3.1.13.1"/>
    </reaction>
</comment>
<comment type="subcellular location">
    <subcellularLocation>
        <location evidence="2 8">Cytoplasm</location>
    </subcellularLocation>
</comment>
<dbReference type="PROSITE" id="PS50126">
    <property type="entry name" value="S1"/>
    <property type="match status" value="1"/>
</dbReference>
<reference evidence="10 11" key="1">
    <citation type="submission" date="2018-05" db="EMBL/GenBank/DDBJ databases">
        <title>The Hungate 1000. A catalogue of reference genomes from the rumen microbiome.</title>
        <authorList>
            <person name="Kelly W."/>
        </authorList>
    </citation>
    <scope>NUCLEOTIDE SEQUENCE [LARGE SCALE GENOMIC DNA]</scope>
    <source>
        <strain evidence="10 11">NLAE-zl-C242</strain>
    </source>
</reference>
<keyword evidence="6 8" id="KW-0269">Exonuclease</keyword>
<dbReference type="NCBIfam" id="TIGR00358">
    <property type="entry name" value="3_prime_RNase"/>
    <property type="match status" value="1"/>
</dbReference>
<comment type="function">
    <text evidence="8">3'-5' exoribonuclease that releases 5'-nucleoside monophosphates and is involved in maturation of structured RNAs.</text>
</comment>
<keyword evidence="11" id="KW-1185">Reference proteome</keyword>
<keyword evidence="3 8" id="KW-0963">Cytoplasm</keyword>
<dbReference type="Pfam" id="PF08206">
    <property type="entry name" value="OB_RNB"/>
    <property type="match status" value="1"/>
</dbReference>
<dbReference type="NCBIfam" id="TIGR02063">
    <property type="entry name" value="RNase_R"/>
    <property type="match status" value="1"/>
</dbReference>
<evidence type="ECO:0000313" key="10">
    <source>
        <dbReference type="EMBL" id="PWJ29456.1"/>
    </source>
</evidence>
<evidence type="ECO:0000256" key="8">
    <source>
        <dbReference type="HAMAP-Rule" id="MF_01895"/>
    </source>
</evidence>
<dbReference type="PROSITE" id="PS01175">
    <property type="entry name" value="RIBONUCLEASE_II"/>
    <property type="match status" value="1"/>
</dbReference>
<dbReference type="SUPFAM" id="SSF50249">
    <property type="entry name" value="Nucleic acid-binding proteins"/>
    <property type="match status" value="4"/>
</dbReference>
<dbReference type="InterPro" id="IPR050180">
    <property type="entry name" value="RNR_Ribonuclease"/>
</dbReference>
<dbReference type="GO" id="GO:0003723">
    <property type="term" value="F:RNA binding"/>
    <property type="evidence" value="ECO:0007669"/>
    <property type="project" value="UniProtKB-UniRule"/>
</dbReference>
<dbReference type="SMART" id="SM00316">
    <property type="entry name" value="S1"/>
    <property type="match status" value="1"/>
</dbReference>
<sequence length="718" mass="81946">MDQTFEKRKKVLYDFICDDFYIPMKIKEIAIVLQIPKEQRGELKEVLDALDAEGKIYVSKKGKYAKGQAKRLTGTFQANARGFGFVLQEGEDEDVFISEDNIGGAFQGDEVEFIITKSPDGKRKEGKIVRILSHGTTKIVGLYEKCKNFGFVRPDNQRVLKDIYIPEGKEKGAMTGHKVVVELMSYGGQDMKPEGKVIEIIGHINDPGTDIMSIVKGYDLPVEFPERVMNQAERVGKEVSEADMAGRMDLRDWQMVTIDGEDAKDLDDAVSLTLEDGSYKLGVHIADVTNYVQEKSALDREALKRGTSVYLADRVIPMLPHVLSNGICSLNAGEDRLALSCIMTINQKGEVIDHVIAETVIKVDERMSYTSVAEILKEQADDKLPQTESEKYSTLVPMFMKMAELSGILREKRRKRGSIDFDFPETKMVLDENGRPIDIKPYDRNAATKMIEDFMLMANETVAEEYYWRELPFLYRTHEQPDEEKIKKLSLFINNFGYHIHVGNSEVKPKEVQKLLGKVEGTPQEALISRLALRSMKQAKYTPENTGHFGLAAKYYTHFTSPIRRYPDLQIHRIIKENLRGRMNEDRIGHYESILPGVAAQASDRERKAEEAERETVKLKKVEYMQDRIGDVFEGVISGITKWGAYVELENTIEGLVHVTNMRDDHYDYREDQYELIGEHTRNVYKLGQKVMVRVLGADRLQRTIDFEFCGDDQEYDG</sequence>
<evidence type="ECO:0000256" key="2">
    <source>
        <dbReference type="ARBA" id="ARBA00004496"/>
    </source>
</evidence>
<dbReference type="PANTHER" id="PTHR23355">
    <property type="entry name" value="RIBONUCLEASE"/>
    <property type="match status" value="1"/>
</dbReference>
<dbReference type="Pfam" id="PF00575">
    <property type="entry name" value="S1"/>
    <property type="match status" value="1"/>
</dbReference>
<dbReference type="Pfam" id="PF00773">
    <property type="entry name" value="RNB"/>
    <property type="match status" value="1"/>
</dbReference>
<dbReference type="Proteomes" id="UP000245845">
    <property type="component" value="Unassembled WGS sequence"/>
</dbReference>
<dbReference type="Pfam" id="PF17876">
    <property type="entry name" value="CSD2"/>
    <property type="match status" value="1"/>
</dbReference>
<dbReference type="InterPro" id="IPR013223">
    <property type="entry name" value="RNase_B_OB_dom"/>
</dbReference>
<keyword evidence="5 8" id="KW-0378">Hydrolase</keyword>
<accession>A0A2Y9CA23</accession>
<evidence type="ECO:0000256" key="1">
    <source>
        <dbReference type="ARBA" id="ARBA00001849"/>
    </source>
</evidence>
<dbReference type="GO" id="GO:0005829">
    <property type="term" value="C:cytosol"/>
    <property type="evidence" value="ECO:0007669"/>
    <property type="project" value="TreeGrafter"/>
</dbReference>
<protein>
    <recommendedName>
        <fullName evidence="8">Ribonuclease R</fullName>
        <shortName evidence="8">RNase R</shortName>
        <ecNumber evidence="8">3.1.13.1</ecNumber>
    </recommendedName>
</protein>
<dbReference type="GO" id="GO:0006402">
    <property type="term" value="P:mRNA catabolic process"/>
    <property type="evidence" value="ECO:0007669"/>
    <property type="project" value="TreeGrafter"/>
</dbReference>
<dbReference type="RefSeq" id="WP_109731303.1">
    <property type="nucleotide sequence ID" value="NZ_BAAACK010000026.1"/>
</dbReference>
<dbReference type="InterPro" id="IPR040476">
    <property type="entry name" value="CSD2"/>
</dbReference>
<dbReference type="InterPro" id="IPR003029">
    <property type="entry name" value="S1_domain"/>
</dbReference>
<comment type="similarity">
    <text evidence="8">Belongs to the RNR ribonuclease family. RNase R subfamily.</text>
</comment>
<organism evidence="10 11">
    <name type="scientific">Faecalicatena orotica</name>
    <dbReference type="NCBI Taxonomy" id="1544"/>
    <lineage>
        <taxon>Bacteria</taxon>
        <taxon>Bacillati</taxon>
        <taxon>Bacillota</taxon>
        <taxon>Clostridia</taxon>
        <taxon>Lachnospirales</taxon>
        <taxon>Lachnospiraceae</taxon>
        <taxon>Faecalicatena</taxon>
    </lineage>
</organism>
<dbReference type="InterPro" id="IPR004476">
    <property type="entry name" value="RNase_II/RNase_R"/>
</dbReference>
<dbReference type="Gene3D" id="2.40.50.140">
    <property type="entry name" value="Nucleic acid-binding proteins"/>
    <property type="match status" value="3"/>
</dbReference>
<dbReference type="InterPro" id="IPR011805">
    <property type="entry name" value="RNase_R"/>
</dbReference>
<keyword evidence="4 8" id="KW-0540">Nuclease</keyword>
<evidence type="ECO:0000256" key="7">
    <source>
        <dbReference type="ARBA" id="ARBA00022884"/>
    </source>
</evidence>